<dbReference type="Pfam" id="PF00465">
    <property type="entry name" value="Fe-ADH"/>
    <property type="match status" value="1"/>
</dbReference>
<dbReference type="RefSeq" id="WP_052221082.1">
    <property type="nucleotide sequence ID" value="NZ_LHUR01000020.1"/>
</dbReference>
<evidence type="ECO:0000313" key="6">
    <source>
        <dbReference type="EMBL" id="KOA20088.1"/>
    </source>
</evidence>
<evidence type="ECO:0000259" key="5">
    <source>
        <dbReference type="Pfam" id="PF25137"/>
    </source>
</evidence>
<dbReference type="InterPro" id="IPR018211">
    <property type="entry name" value="ADH_Fe_CS"/>
</dbReference>
<evidence type="ECO:0000313" key="7">
    <source>
        <dbReference type="Proteomes" id="UP000037043"/>
    </source>
</evidence>
<comment type="similarity">
    <text evidence="1">Belongs to the iron-containing alcohol dehydrogenase family.</text>
</comment>
<dbReference type="SUPFAM" id="SSF56796">
    <property type="entry name" value="Dehydroquinate synthase-like"/>
    <property type="match status" value="1"/>
</dbReference>
<dbReference type="PATRIC" id="fig|1121318.3.peg.1526"/>
<protein>
    <submittedName>
        <fullName evidence="6">1,3-propanediol dehydrogenase</fullName>
        <ecNumber evidence="6">1.1.1.202</ecNumber>
    </submittedName>
</protein>
<feature type="domain" description="Alcohol dehydrogenase iron-type/glycerol dehydrogenase GldA" evidence="4">
    <location>
        <begin position="9"/>
        <end position="175"/>
    </location>
</feature>
<dbReference type="GO" id="GO:0047516">
    <property type="term" value="F:1,3-propanediol dehydrogenase activity"/>
    <property type="evidence" value="ECO:0007669"/>
    <property type="project" value="UniProtKB-EC"/>
</dbReference>
<dbReference type="PANTHER" id="PTHR11496">
    <property type="entry name" value="ALCOHOL DEHYDROGENASE"/>
    <property type="match status" value="1"/>
</dbReference>
<dbReference type="Gene3D" id="1.20.1090.10">
    <property type="entry name" value="Dehydroquinate synthase-like - alpha domain"/>
    <property type="match status" value="1"/>
</dbReference>
<dbReference type="STRING" id="36844.SAMN04488501_12038"/>
<dbReference type="GO" id="GO:0046872">
    <property type="term" value="F:metal ion binding"/>
    <property type="evidence" value="ECO:0007669"/>
    <property type="project" value="InterPro"/>
</dbReference>
<dbReference type="PROSITE" id="PS00913">
    <property type="entry name" value="ADH_IRON_1"/>
    <property type="match status" value="1"/>
</dbReference>
<keyword evidence="7" id="KW-1185">Reference proteome</keyword>
<dbReference type="InterPro" id="IPR056798">
    <property type="entry name" value="ADH_Fe_C"/>
</dbReference>
<dbReference type="Pfam" id="PF25137">
    <property type="entry name" value="ADH_Fe_C"/>
    <property type="match status" value="1"/>
</dbReference>
<dbReference type="Gene3D" id="3.40.50.1970">
    <property type="match status" value="1"/>
</dbReference>
<dbReference type="EMBL" id="LHUR01000020">
    <property type="protein sequence ID" value="KOA20088.1"/>
    <property type="molecule type" value="Genomic_DNA"/>
</dbReference>
<dbReference type="FunFam" id="1.20.1090.10:FF:000001">
    <property type="entry name" value="Aldehyde-alcohol dehydrogenase"/>
    <property type="match status" value="1"/>
</dbReference>
<dbReference type="GO" id="GO:0004022">
    <property type="term" value="F:alcohol dehydrogenase (NAD+) activity"/>
    <property type="evidence" value="ECO:0007669"/>
    <property type="project" value="TreeGrafter"/>
</dbReference>
<dbReference type="PANTHER" id="PTHR11496:SF102">
    <property type="entry name" value="ALCOHOL DEHYDROGENASE 4"/>
    <property type="match status" value="1"/>
</dbReference>
<dbReference type="Proteomes" id="UP000037043">
    <property type="component" value="Unassembled WGS sequence"/>
</dbReference>
<dbReference type="CDD" id="cd08194">
    <property type="entry name" value="Fe-ADH-like"/>
    <property type="match status" value="1"/>
</dbReference>
<organism evidence="6 7">
    <name type="scientific">Clostridium homopropionicum DSM 5847</name>
    <dbReference type="NCBI Taxonomy" id="1121318"/>
    <lineage>
        <taxon>Bacteria</taxon>
        <taxon>Bacillati</taxon>
        <taxon>Bacillota</taxon>
        <taxon>Clostridia</taxon>
        <taxon>Eubacteriales</taxon>
        <taxon>Clostridiaceae</taxon>
        <taxon>Clostridium</taxon>
    </lineage>
</organism>
<dbReference type="AlphaFoldDB" id="A0A0L6ZB99"/>
<keyword evidence="2 6" id="KW-0560">Oxidoreductase</keyword>
<keyword evidence="3" id="KW-0520">NAD</keyword>
<dbReference type="InterPro" id="IPR039697">
    <property type="entry name" value="Alcohol_dehydrogenase_Fe"/>
</dbReference>
<dbReference type="EC" id="1.1.1.202" evidence="6"/>
<evidence type="ECO:0000256" key="3">
    <source>
        <dbReference type="ARBA" id="ARBA00023027"/>
    </source>
</evidence>
<sequence>MSIFVFKAPNKIIYGLGSIKNVGEETAKYGKKALIVTGRSSTKKSGALDKVLNSLKENKVETIVFDQVESDPSVDTVEAGTKVAKEQAIDVIIALGGGSPLDAAKAISIMLTNPGKLIDYENKAPEIEGIPVIAVPTTAGTGSEVTRFSVITDTKRKIKMLLAGDTLIPKVAILDAELTITMPKDVTAATGMDALTHAIEAYISKVSQPASNLYALSAIKIISSNIIKAVNNGDNLEARENMLFGQMQAGLAFSNASVALVHAMSRPLGAFFKIPHGMANAILLPKVMEYNRASVPEKFKDIAEAMGENTSNLSLREASKLAVKAIKNIYDETGLPKTLGEVGVTEDSIETLAKDAFKSGSTLLNPTKASIHDIIKIYKDIY</sequence>
<dbReference type="InterPro" id="IPR001670">
    <property type="entry name" value="ADH_Fe/GldA"/>
</dbReference>
<proteinExistence type="inferred from homology"/>
<name>A0A0L6ZB99_9CLOT</name>
<accession>A0A0L6ZB99</accession>
<dbReference type="FunFam" id="3.40.50.1970:FF:000003">
    <property type="entry name" value="Alcohol dehydrogenase, iron-containing"/>
    <property type="match status" value="1"/>
</dbReference>
<reference evidence="7" key="1">
    <citation type="submission" date="2015-08" db="EMBL/GenBank/DDBJ databases">
        <title>Genome sequence of the strict anaerobe Clostridium homopropionicum LuHBu1 (DSM 5847T).</title>
        <authorList>
            <person name="Poehlein A."/>
            <person name="Beck M."/>
            <person name="Schiel-Bengelsdorf B."/>
            <person name="Bengelsdorf F.R."/>
            <person name="Daniel R."/>
            <person name="Duerre P."/>
        </authorList>
    </citation>
    <scope>NUCLEOTIDE SEQUENCE [LARGE SCALE GENOMIC DNA]</scope>
    <source>
        <strain evidence="7">DSM 5847</strain>
    </source>
</reference>
<evidence type="ECO:0000256" key="2">
    <source>
        <dbReference type="ARBA" id="ARBA00023002"/>
    </source>
</evidence>
<evidence type="ECO:0000256" key="1">
    <source>
        <dbReference type="ARBA" id="ARBA00007358"/>
    </source>
</evidence>
<gene>
    <name evidence="6" type="primary">dhaT_1</name>
    <name evidence="6" type="ORF">CLHOM_15180</name>
</gene>
<evidence type="ECO:0000259" key="4">
    <source>
        <dbReference type="Pfam" id="PF00465"/>
    </source>
</evidence>
<feature type="domain" description="Fe-containing alcohol dehydrogenase-like C-terminal" evidence="5">
    <location>
        <begin position="187"/>
        <end position="382"/>
    </location>
</feature>
<comment type="caution">
    <text evidence="6">The sequence shown here is derived from an EMBL/GenBank/DDBJ whole genome shotgun (WGS) entry which is preliminary data.</text>
</comment>